<protein>
    <submittedName>
        <fullName evidence="1">Uncharacterized protein</fullName>
    </submittedName>
</protein>
<evidence type="ECO:0000313" key="2">
    <source>
        <dbReference type="Proteomes" id="UP000821865"/>
    </source>
</evidence>
<reference evidence="1" key="1">
    <citation type="submission" date="2020-05" db="EMBL/GenBank/DDBJ databases">
        <title>Large-scale comparative analyses of tick genomes elucidate their genetic diversity and vector capacities.</title>
        <authorList>
            <person name="Jia N."/>
            <person name="Wang J."/>
            <person name="Shi W."/>
            <person name="Du L."/>
            <person name="Sun Y."/>
            <person name="Zhan W."/>
            <person name="Jiang J."/>
            <person name="Wang Q."/>
            <person name="Zhang B."/>
            <person name="Ji P."/>
            <person name="Sakyi L.B."/>
            <person name="Cui X."/>
            <person name="Yuan T."/>
            <person name="Jiang B."/>
            <person name="Yang W."/>
            <person name="Lam T.T.-Y."/>
            <person name="Chang Q."/>
            <person name="Ding S."/>
            <person name="Wang X."/>
            <person name="Zhu J."/>
            <person name="Ruan X."/>
            <person name="Zhao L."/>
            <person name="Wei J."/>
            <person name="Que T."/>
            <person name="Du C."/>
            <person name="Cheng J."/>
            <person name="Dai P."/>
            <person name="Han X."/>
            <person name="Huang E."/>
            <person name="Gao Y."/>
            <person name="Liu J."/>
            <person name="Shao H."/>
            <person name="Ye R."/>
            <person name="Li L."/>
            <person name="Wei W."/>
            <person name="Wang X."/>
            <person name="Wang C."/>
            <person name="Yang T."/>
            <person name="Huo Q."/>
            <person name="Li W."/>
            <person name="Guo W."/>
            <person name="Chen H."/>
            <person name="Zhou L."/>
            <person name="Ni X."/>
            <person name="Tian J."/>
            <person name="Zhou Y."/>
            <person name="Sheng Y."/>
            <person name="Liu T."/>
            <person name="Pan Y."/>
            <person name="Xia L."/>
            <person name="Li J."/>
            <person name="Zhao F."/>
            <person name="Cao W."/>
        </authorList>
    </citation>
    <scope>NUCLEOTIDE SEQUENCE</scope>
    <source>
        <strain evidence="1">Dsil-2018</strain>
    </source>
</reference>
<gene>
    <name evidence="1" type="ORF">HPB49_003891</name>
</gene>
<proteinExistence type="predicted"/>
<name>A0ACB8C0J6_DERSI</name>
<accession>A0ACB8C0J6</accession>
<comment type="caution">
    <text evidence="1">The sequence shown here is derived from an EMBL/GenBank/DDBJ whole genome shotgun (WGS) entry which is preliminary data.</text>
</comment>
<organism evidence="1 2">
    <name type="scientific">Dermacentor silvarum</name>
    <name type="common">Tick</name>
    <dbReference type="NCBI Taxonomy" id="543639"/>
    <lineage>
        <taxon>Eukaryota</taxon>
        <taxon>Metazoa</taxon>
        <taxon>Ecdysozoa</taxon>
        <taxon>Arthropoda</taxon>
        <taxon>Chelicerata</taxon>
        <taxon>Arachnida</taxon>
        <taxon>Acari</taxon>
        <taxon>Parasitiformes</taxon>
        <taxon>Ixodida</taxon>
        <taxon>Ixodoidea</taxon>
        <taxon>Ixodidae</taxon>
        <taxon>Rhipicephalinae</taxon>
        <taxon>Dermacentor</taxon>
    </lineage>
</organism>
<dbReference type="Proteomes" id="UP000821865">
    <property type="component" value="Chromosome 9"/>
</dbReference>
<sequence>MQQQSCTNKDTGNVSRSVPTKDDSSVRRATFLVVESTERDPVNRSNPEMTTELEHSTAVTRTKNLHPESAGAGTVTEVRVADTVKTVPDGLTVKRQEPPSDGETTGGALLALLPVTSSTRLDDVDIAASPPTAKDEAEPVPPGTPVSERQVAGPQLREIGTQSTCVTPPGTPLVPSPDTKGDWSAALHALYTPVSMDESYQKTSVGGLCFLLIVLPAVAITIIYIVAYVKGRSQPALAKFEVSPLSELTEAEEHVRTFNYRVMSSLLGIARDVGAARKAPHSLSDQMALFYSSCFAMAVTYGHAGGSAGDVVTALGTSVETWLGSPTLGSFLELVVSASLKTGLPSIIAVWFKYTRLSFAQQA</sequence>
<evidence type="ECO:0000313" key="1">
    <source>
        <dbReference type="EMBL" id="KAH7932860.1"/>
    </source>
</evidence>
<dbReference type="EMBL" id="CM023478">
    <property type="protein sequence ID" value="KAH7932860.1"/>
    <property type="molecule type" value="Genomic_DNA"/>
</dbReference>
<keyword evidence="2" id="KW-1185">Reference proteome</keyword>